<dbReference type="PROSITE" id="PS50071">
    <property type="entry name" value="HOMEOBOX_2"/>
    <property type="match status" value="1"/>
</dbReference>
<dbReference type="VEuPathDB" id="FungiDB:SJAG_05006"/>
<dbReference type="InterPro" id="IPR009057">
    <property type="entry name" value="Homeodomain-like_sf"/>
</dbReference>
<dbReference type="OMA" id="RIACNEN"/>
<evidence type="ECO:0000256" key="2">
    <source>
        <dbReference type="ARBA" id="ARBA00023125"/>
    </source>
</evidence>
<feature type="DNA-binding region" description="Homeobox" evidence="5">
    <location>
        <begin position="49"/>
        <end position="108"/>
    </location>
</feature>
<dbReference type="InterPro" id="IPR051000">
    <property type="entry name" value="Homeobox_DNA-bind_prot"/>
</dbReference>
<evidence type="ECO:0000259" key="8">
    <source>
        <dbReference type="PROSITE" id="PS50071"/>
    </source>
</evidence>
<dbReference type="PANTHER" id="PTHR24324">
    <property type="entry name" value="HOMEOBOX PROTEIN HHEX"/>
    <property type="match status" value="1"/>
</dbReference>
<evidence type="ECO:0000256" key="7">
    <source>
        <dbReference type="SAM" id="MobiDB-lite"/>
    </source>
</evidence>
<dbReference type="PANTHER" id="PTHR24324:SF5">
    <property type="entry name" value="HEMATOPOIETICALLY-EXPRESSED HOMEOBOX PROTEIN HHEX"/>
    <property type="match status" value="1"/>
</dbReference>
<organism evidence="9 11">
    <name type="scientific">Schizosaccharomyces japonicus (strain yFS275 / FY16936)</name>
    <name type="common">Fission yeast</name>
    <dbReference type="NCBI Taxonomy" id="402676"/>
    <lineage>
        <taxon>Eukaryota</taxon>
        <taxon>Fungi</taxon>
        <taxon>Dikarya</taxon>
        <taxon>Ascomycota</taxon>
        <taxon>Taphrinomycotina</taxon>
        <taxon>Schizosaccharomycetes</taxon>
        <taxon>Schizosaccharomycetales</taxon>
        <taxon>Schizosaccharomycetaceae</taxon>
        <taxon>Schizosaccharomyces</taxon>
    </lineage>
</organism>
<dbReference type="JaponicusDB" id="SJAG_05006">
    <property type="gene designation" value="phx1"/>
</dbReference>
<dbReference type="InterPro" id="IPR001356">
    <property type="entry name" value="HD"/>
</dbReference>
<evidence type="ECO:0000256" key="6">
    <source>
        <dbReference type="RuleBase" id="RU000682"/>
    </source>
</evidence>
<dbReference type="Pfam" id="PF00046">
    <property type="entry name" value="Homeodomain"/>
    <property type="match status" value="1"/>
</dbReference>
<evidence type="ECO:0000313" key="9">
    <source>
        <dbReference type="EMBL" id="EEB09782.2"/>
    </source>
</evidence>
<feature type="compositionally biased region" description="Polar residues" evidence="7">
    <location>
        <begin position="537"/>
        <end position="549"/>
    </location>
</feature>
<evidence type="ECO:0000256" key="5">
    <source>
        <dbReference type="PROSITE-ProRule" id="PRU00108"/>
    </source>
</evidence>
<evidence type="ECO:0000256" key="4">
    <source>
        <dbReference type="ARBA" id="ARBA00023242"/>
    </source>
</evidence>
<dbReference type="AlphaFoldDB" id="B6K8C8"/>
<dbReference type="Gene3D" id="1.10.10.60">
    <property type="entry name" value="Homeodomain-like"/>
    <property type="match status" value="1"/>
</dbReference>
<dbReference type="OrthoDB" id="6159439at2759"/>
<sequence>MKNMQFPSPSHNVYGLQDGSTQVPDPKSGQFVSELPLQSQQITFDDGQRKKKKHKLTPQQSGILTREFEADRHPSMERRKYLAEFCHLPKKTIDVWFQNQRAKLKARTRQEEAKVQENFFLNPKLAIIAGSNFGDMNKEAATRMVSAPQEASASVQVSGGKILEGDDGLAAFPCKLLLIGEWKRYQATQDDISCYYSTRKAFIVYILRYREVEYGIKVPFSTIESIHVNMASSIELNPEKQKALKQSPSQESPLWLQLIIHLSVPPQFFATVNFQRQQCMDFTEGQQASRILIHSLYGEFQPTFRVIEDIKERSPELGSVIYYSKALLHSHAISTGTLGESAKQMSPIGQNKEATTSAPAPMMRETTAPAQPDVSFDGNHHLKSYPQNRGFASVAAQNQGYMPHEYAGAMPPNYNIARQQKQPSVGALQSFPPTSQENFAQMEVPLMGETPFLAAFVPPTGTEAEDMYDGFPTTTATAPNESTPQLPISQIPFSSDAHLLAVPEWNVEDLAAFRDTGNEQPVAYPSSFPANAPDGQEYTSYGLNHSSPADISMIPHQLDPAQFEGHPPNVSSHPAQAPSNYSFSTFGAHPSQRMNPATSLDSASTAFPNQQPSSEHLTYRNKQNPNPYFP</sequence>
<accession>B6K8C8</accession>
<dbReference type="SUPFAM" id="SSF46689">
    <property type="entry name" value="Homeodomain-like"/>
    <property type="match status" value="1"/>
</dbReference>
<dbReference type="GO" id="GO:0000977">
    <property type="term" value="F:RNA polymerase II transcription regulatory region sequence-specific DNA binding"/>
    <property type="evidence" value="ECO:0007669"/>
    <property type="project" value="UniProtKB-ARBA"/>
</dbReference>
<proteinExistence type="predicted"/>
<feature type="region of interest" description="Disordered" evidence="7">
    <location>
        <begin position="522"/>
        <end position="630"/>
    </location>
</feature>
<gene>
    <name evidence="10" type="primary">phx1</name>
    <name evidence="9" type="ORF">SJAG_05006</name>
</gene>
<dbReference type="CDD" id="cd00086">
    <property type="entry name" value="homeodomain"/>
    <property type="match status" value="1"/>
</dbReference>
<dbReference type="GO" id="GO:0005634">
    <property type="term" value="C:nucleus"/>
    <property type="evidence" value="ECO:0007669"/>
    <property type="project" value="UniProtKB-SubCell"/>
</dbReference>
<feature type="compositionally biased region" description="Polar residues" evidence="7">
    <location>
        <begin position="592"/>
        <end position="630"/>
    </location>
</feature>
<protein>
    <submittedName>
        <fullName evidence="9">Homeobox transcription factor Phx1</fullName>
    </submittedName>
</protein>
<evidence type="ECO:0000313" key="11">
    <source>
        <dbReference type="Proteomes" id="UP000001744"/>
    </source>
</evidence>
<feature type="domain" description="Homeobox" evidence="8">
    <location>
        <begin position="47"/>
        <end position="107"/>
    </location>
</feature>
<dbReference type="Proteomes" id="UP000001744">
    <property type="component" value="Unassembled WGS sequence"/>
</dbReference>
<dbReference type="SMART" id="SM00389">
    <property type="entry name" value="HOX"/>
    <property type="match status" value="1"/>
</dbReference>
<feature type="region of interest" description="Disordered" evidence="7">
    <location>
        <begin position="1"/>
        <end position="31"/>
    </location>
</feature>
<feature type="compositionally biased region" description="Polar residues" evidence="7">
    <location>
        <begin position="569"/>
        <end position="585"/>
    </location>
</feature>
<keyword evidence="3 5" id="KW-0371">Homeobox</keyword>
<keyword evidence="2 5" id="KW-0238">DNA-binding</keyword>
<keyword evidence="11" id="KW-1185">Reference proteome</keyword>
<comment type="subcellular location">
    <subcellularLocation>
        <location evidence="1 5 6">Nucleus</location>
    </subcellularLocation>
</comment>
<dbReference type="GeneID" id="7047487"/>
<evidence type="ECO:0000313" key="10">
    <source>
        <dbReference type="JaponicusDB" id="SJAG_05006"/>
    </source>
</evidence>
<reference evidence="9 11" key="1">
    <citation type="journal article" date="2011" name="Science">
        <title>Comparative functional genomics of the fission yeasts.</title>
        <authorList>
            <person name="Rhind N."/>
            <person name="Chen Z."/>
            <person name="Yassour M."/>
            <person name="Thompson D.A."/>
            <person name="Haas B.J."/>
            <person name="Habib N."/>
            <person name="Wapinski I."/>
            <person name="Roy S."/>
            <person name="Lin M.F."/>
            <person name="Heiman D.I."/>
            <person name="Young S.K."/>
            <person name="Furuya K."/>
            <person name="Guo Y."/>
            <person name="Pidoux A."/>
            <person name="Chen H.M."/>
            <person name="Robbertse B."/>
            <person name="Goldberg J.M."/>
            <person name="Aoki K."/>
            <person name="Bayne E.H."/>
            <person name="Berlin A.M."/>
            <person name="Desjardins C.A."/>
            <person name="Dobbs E."/>
            <person name="Dukaj L."/>
            <person name="Fan L."/>
            <person name="FitzGerald M.G."/>
            <person name="French C."/>
            <person name="Gujja S."/>
            <person name="Hansen K."/>
            <person name="Keifenheim D."/>
            <person name="Levin J.Z."/>
            <person name="Mosher R.A."/>
            <person name="Mueller C.A."/>
            <person name="Pfiffner J."/>
            <person name="Priest M."/>
            <person name="Russ C."/>
            <person name="Smialowska A."/>
            <person name="Swoboda P."/>
            <person name="Sykes S.M."/>
            <person name="Vaughn M."/>
            <person name="Vengrova S."/>
            <person name="Yoder R."/>
            <person name="Zeng Q."/>
            <person name="Allshire R."/>
            <person name="Baulcombe D."/>
            <person name="Birren B.W."/>
            <person name="Brown W."/>
            <person name="Ekwall K."/>
            <person name="Kellis M."/>
            <person name="Leatherwood J."/>
            <person name="Levin H."/>
            <person name="Margalit H."/>
            <person name="Martienssen R."/>
            <person name="Nieduszynski C.A."/>
            <person name="Spatafora J.W."/>
            <person name="Friedman N."/>
            <person name="Dalgaard J.Z."/>
            <person name="Baumann P."/>
            <person name="Niki H."/>
            <person name="Regev A."/>
            <person name="Nusbaum C."/>
        </authorList>
    </citation>
    <scope>NUCLEOTIDE SEQUENCE [LARGE SCALE GENOMIC DNA]</scope>
    <source>
        <strain evidence="11">yFS275 / FY16936</strain>
    </source>
</reference>
<evidence type="ECO:0000256" key="1">
    <source>
        <dbReference type="ARBA" id="ARBA00004123"/>
    </source>
</evidence>
<feature type="compositionally biased region" description="Polar residues" evidence="7">
    <location>
        <begin position="1"/>
        <end position="11"/>
    </location>
</feature>
<dbReference type="EMBL" id="KE651167">
    <property type="protein sequence ID" value="EEB09782.2"/>
    <property type="molecule type" value="Genomic_DNA"/>
</dbReference>
<evidence type="ECO:0000256" key="3">
    <source>
        <dbReference type="ARBA" id="ARBA00023155"/>
    </source>
</evidence>
<dbReference type="RefSeq" id="XP_002176075.2">
    <property type="nucleotide sequence ID" value="XM_002176039.2"/>
</dbReference>
<name>B6K8C8_SCHJY</name>
<dbReference type="HOGENOM" id="CLU_434226_0_0_1"/>
<dbReference type="eggNOG" id="KOG0849">
    <property type="taxonomic scope" value="Eukaryota"/>
</dbReference>
<dbReference type="STRING" id="402676.B6K8C8"/>
<keyword evidence="4 5" id="KW-0539">Nucleus</keyword>